<reference evidence="2 3" key="1">
    <citation type="submission" date="2022-05" db="EMBL/GenBank/DDBJ databases">
        <authorList>
            <consortium name="Genoscope - CEA"/>
            <person name="William W."/>
        </authorList>
    </citation>
    <scope>NUCLEOTIDE SEQUENCE [LARGE SCALE GENOMIC DNA]</scope>
</reference>
<protein>
    <submittedName>
        <fullName evidence="2">Uncharacterized protein</fullName>
    </submittedName>
</protein>
<proteinExistence type="predicted"/>
<name>A0ABN8NVY0_9CNID</name>
<feature type="compositionally biased region" description="Basic residues" evidence="1">
    <location>
        <begin position="27"/>
        <end position="39"/>
    </location>
</feature>
<feature type="region of interest" description="Disordered" evidence="1">
    <location>
        <begin position="21"/>
        <end position="51"/>
    </location>
</feature>
<dbReference type="EMBL" id="CALNXK010000039">
    <property type="protein sequence ID" value="CAH3124247.1"/>
    <property type="molecule type" value="Genomic_DNA"/>
</dbReference>
<accession>A0ABN8NVY0</accession>
<gene>
    <name evidence="2" type="ORF">PLOB_00030482</name>
</gene>
<sequence length="229" mass="25981">MHSSAWSVVNTIIMQRAVDQDQTSYNRKGKNHEKRKRVKKTTEADKDASSESDCENLYQTARHVLHRAQKLRSGSTPDTVLIRIGHIEVHVEPDSEASVKVMDEYQFRALKHRSKEIGELDPSKDILKTLQSDLVVKGEFHTTIRIKNRGAKSKFLGIEGKMDSPPLLSKNTLIGLGMIKIDRDGTPKKPMKLESQMIRASIDKRIPNEATKRSRCTACMTARSSRNWT</sequence>
<dbReference type="Proteomes" id="UP001159405">
    <property type="component" value="Unassembled WGS sequence"/>
</dbReference>
<evidence type="ECO:0000313" key="2">
    <source>
        <dbReference type="EMBL" id="CAH3124247.1"/>
    </source>
</evidence>
<organism evidence="2 3">
    <name type="scientific">Porites lobata</name>
    <dbReference type="NCBI Taxonomy" id="104759"/>
    <lineage>
        <taxon>Eukaryota</taxon>
        <taxon>Metazoa</taxon>
        <taxon>Cnidaria</taxon>
        <taxon>Anthozoa</taxon>
        <taxon>Hexacorallia</taxon>
        <taxon>Scleractinia</taxon>
        <taxon>Fungiina</taxon>
        <taxon>Poritidae</taxon>
        <taxon>Porites</taxon>
    </lineage>
</organism>
<evidence type="ECO:0000313" key="3">
    <source>
        <dbReference type="Proteomes" id="UP001159405"/>
    </source>
</evidence>
<feature type="compositionally biased region" description="Basic and acidic residues" evidence="1">
    <location>
        <begin position="40"/>
        <end position="49"/>
    </location>
</feature>
<evidence type="ECO:0000256" key="1">
    <source>
        <dbReference type="SAM" id="MobiDB-lite"/>
    </source>
</evidence>
<keyword evidence="3" id="KW-1185">Reference proteome</keyword>
<comment type="caution">
    <text evidence="2">The sequence shown here is derived from an EMBL/GenBank/DDBJ whole genome shotgun (WGS) entry which is preliminary data.</text>
</comment>